<dbReference type="FunFam" id="1.20.1250.20:FF:000196">
    <property type="entry name" value="MFS toxin efflux pump (AflT)"/>
    <property type="match status" value="1"/>
</dbReference>
<dbReference type="PROSITE" id="PS50850">
    <property type="entry name" value="MFS"/>
    <property type="match status" value="1"/>
</dbReference>
<dbReference type="PANTHER" id="PTHR23501:SF153">
    <property type="entry name" value="AFLATOXIN EFFLUX PUMP, PUTATIVE-RELATED"/>
    <property type="match status" value="1"/>
</dbReference>
<feature type="region of interest" description="Disordered" evidence="7">
    <location>
        <begin position="1"/>
        <end position="49"/>
    </location>
</feature>
<feature type="transmembrane region" description="Helical" evidence="8">
    <location>
        <begin position="186"/>
        <end position="205"/>
    </location>
</feature>
<evidence type="ECO:0000256" key="5">
    <source>
        <dbReference type="ARBA" id="ARBA00023136"/>
    </source>
</evidence>
<feature type="transmembrane region" description="Helical" evidence="8">
    <location>
        <begin position="289"/>
        <end position="310"/>
    </location>
</feature>
<feature type="transmembrane region" description="Helical" evidence="8">
    <location>
        <begin position="326"/>
        <end position="346"/>
    </location>
</feature>
<dbReference type="SUPFAM" id="SSF103473">
    <property type="entry name" value="MFS general substrate transporter"/>
    <property type="match status" value="1"/>
</dbReference>
<feature type="domain" description="Major facilitator superfamily (MFS) profile" evidence="9">
    <location>
        <begin position="64"/>
        <end position="524"/>
    </location>
</feature>
<dbReference type="CDD" id="cd17502">
    <property type="entry name" value="MFS_Azr1_MDR_like"/>
    <property type="match status" value="1"/>
</dbReference>
<evidence type="ECO:0000256" key="4">
    <source>
        <dbReference type="ARBA" id="ARBA00022989"/>
    </source>
</evidence>
<proteinExistence type="predicted"/>
<comment type="subcellular location">
    <subcellularLocation>
        <location evidence="1">Membrane</location>
        <topology evidence="1">Multi-pass membrane protein</topology>
    </subcellularLocation>
</comment>
<feature type="transmembrane region" description="Helical" evidence="8">
    <location>
        <begin position="366"/>
        <end position="384"/>
    </location>
</feature>
<evidence type="ECO:0000256" key="3">
    <source>
        <dbReference type="ARBA" id="ARBA00022692"/>
    </source>
</evidence>
<dbReference type="InterPro" id="IPR014710">
    <property type="entry name" value="RmlC-like_jellyroll"/>
</dbReference>
<evidence type="ECO:0000256" key="2">
    <source>
        <dbReference type="ARBA" id="ARBA00022448"/>
    </source>
</evidence>
<dbReference type="InterPro" id="IPR013096">
    <property type="entry name" value="Cupin_2"/>
</dbReference>
<comment type="caution">
    <text evidence="10">The sequence shown here is derived from an EMBL/GenBank/DDBJ whole genome shotgun (WGS) entry which is preliminary data.</text>
</comment>
<dbReference type="InterPro" id="IPR036259">
    <property type="entry name" value="MFS_trans_sf"/>
</dbReference>
<dbReference type="PANTHER" id="PTHR23501">
    <property type="entry name" value="MAJOR FACILITATOR SUPERFAMILY"/>
    <property type="match status" value="1"/>
</dbReference>
<feature type="transmembrane region" description="Helical" evidence="8">
    <location>
        <begin position="129"/>
        <end position="148"/>
    </location>
</feature>
<reference evidence="10 11" key="1">
    <citation type="submission" date="2015-09" db="EMBL/GenBank/DDBJ databases">
        <title>Draft genome of a European isolate of the apple canker pathogen Neonectria ditissima.</title>
        <authorList>
            <person name="Gomez-Cortecero A."/>
            <person name="Harrison R.J."/>
            <person name="Armitage A.D."/>
        </authorList>
    </citation>
    <scope>NUCLEOTIDE SEQUENCE [LARGE SCALE GENOMIC DNA]</scope>
    <source>
        <strain evidence="10 11">R09/05</strain>
    </source>
</reference>
<evidence type="ECO:0000256" key="8">
    <source>
        <dbReference type="SAM" id="Phobius"/>
    </source>
</evidence>
<dbReference type="GO" id="GO:0005886">
    <property type="term" value="C:plasma membrane"/>
    <property type="evidence" value="ECO:0007669"/>
    <property type="project" value="TreeGrafter"/>
</dbReference>
<dbReference type="Gene3D" id="1.20.1250.20">
    <property type="entry name" value="MFS general substrate transporter like domains"/>
    <property type="match status" value="2"/>
</dbReference>
<feature type="transmembrane region" description="Helical" evidence="8">
    <location>
        <begin position="451"/>
        <end position="477"/>
    </location>
</feature>
<feature type="transmembrane region" description="Helical" evidence="8">
    <location>
        <begin position="258"/>
        <end position="277"/>
    </location>
</feature>
<dbReference type="CDD" id="cd02231">
    <property type="entry name" value="cupin_BLL6423-like"/>
    <property type="match status" value="1"/>
</dbReference>
<sequence length="708" mass="76435">MSSKTCQEAKPPSLSPGDPKATTFSKPKTSVDDINLKDDSNPALTEKASSEDAKYPTGLRLGLLLASVFSSMFLVSLDRLIIATAIPQITDDFKSVTDIGWYGSVYLLTTCAFQLLFGKIYSFYNIKTTFITTIFLFEVGSAVCGAAPNSVTFIVGRAIAGLGSAGILTGVMVVIVHAVPLHKRPVYQGMFGAVFGIASVVGPLLGGALTTKVTWRWCFYINLPLGVVAMLVVLLLLEIPDRDATKLPNKSKLAQLDFYGTALVVPGCICLILALQWGGLTYSWDNPRMIALLVLAGLLLSGFMLVQVFLPKTATIPPRIFKQRSILAGLFATICNGSQLMIFSYYLPIWFQAIQGVSAIDSGIRILPLIISMVVASVVTGALVQRIGYYTPFLIIGVCFMSVGAGLLNTLKIDTPKAHWIGYQIIYGWGLGFSSQAPNLAAQTVLPKADIAIGTSLMFFAQLLGGAIFVSVGQNVLNNQLLRRLSTLPGFTPEMIKDSGVTSLANLPTTIRSAVLEAYNESLRRVFQTMSSLPHPRRVVTGHDAAGNAIFIDDAAVPLTPIDPTTDFSVLYETHQFPASNNGWTDPILQRTKSLSNKDGVVLRIVDFKPENKPIFHRTESVDFGVVLEGEISCRLDNGVEKTLRAGDTCVQRGTIHSWENKTGKTARVLFVLIAAEPVKIGDRTLFTAGFSPKEMESGGGDADAQLE</sequence>
<dbReference type="EMBL" id="LKCW01000042">
    <property type="protein sequence ID" value="KPM42802.1"/>
    <property type="molecule type" value="Genomic_DNA"/>
</dbReference>
<gene>
    <name evidence="10" type="ORF">AK830_g3738</name>
</gene>
<dbReference type="InterPro" id="IPR011051">
    <property type="entry name" value="RmlC_Cupin_sf"/>
</dbReference>
<feature type="compositionally biased region" description="Basic and acidic residues" evidence="7">
    <location>
        <begin position="29"/>
        <end position="40"/>
    </location>
</feature>
<name>A0A0P7B832_9HYPO</name>
<dbReference type="InterPro" id="IPR020846">
    <property type="entry name" value="MFS_dom"/>
</dbReference>
<evidence type="ECO:0000313" key="10">
    <source>
        <dbReference type="EMBL" id="KPM42802.1"/>
    </source>
</evidence>
<dbReference type="Proteomes" id="UP000050424">
    <property type="component" value="Unassembled WGS sequence"/>
</dbReference>
<protein>
    <recommendedName>
        <fullName evidence="9">Major facilitator superfamily (MFS) profile domain-containing protein</fullName>
    </recommendedName>
</protein>
<dbReference type="SUPFAM" id="SSF51182">
    <property type="entry name" value="RmlC-like cupins"/>
    <property type="match status" value="1"/>
</dbReference>
<feature type="transmembrane region" description="Helical" evidence="8">
    <location>
        <begin position="63"/>
        <end position="87"/>
    </location>
</feature>
<keyword evidence="6" id="KW-0325">Glycoprotein</keyword>
<keyword evidence="11" id="KW-1185">Reference proteome</keyword>
<dbReference type="AlphaFoldDB" id="A0A0P7B832"/>
<organism evidence="10 11">
    <name type="scientific">Neonectria ditissima</name>
    <dbReference type="NCBI Taxonomy" id="78410"/>
    <lineage>
        <taxon>Eukaryota</taxon>
        <taxon>Fungi</taxon>
        <taxon>Dikarya</taxon>
        <taxon>Ascomycota</taxon>
        <taxon>Pezizomycotina</taxon>
        <taxon>Sordariomycetes</taxon>
        <taxon>Hypocreomycetidae</taxon>
        <taxon>Hypocreales</taxon>
        <taxon>Nectriaceae</taxon>
        <taxon>Neonectria</taxon>
    </lineage>
</organism>
<dbReference type="Pfam" id="PF07690">
    <property type="entry name" value="MFS_1"/>
    <property type="match status" value="1"/>
</dbReference>
<evidence type="ECO:0000256" key="7">
    <source>
        <dbReference type="SAM" id="MobiDB-lite"/>
    </source>
</evidence>
<evidence type="ECO:0000313" key="11">
    <source>
        <dbReference type="Proteomes" id="UP000050424"/>
    </source>
</evidence>
<feature type="transmembrane region" description="Helical" evidence="8">
    <location>
        <begin position="217"/>
        <end position="237"/>
    </location>
</feature>
<accession>A0A0P7B832</accession>
<keyword evidence="2" id="KW-0813">Transport</keyword>
<feature type="transmembrane region" description="Helical" evidence="8">
    <location>
        <begin position="99"/>
        <end position="117"/>
    </location>
</feature>
<dbReference type="Gene3D" id="2.60.120.10">
    <property type="entry name" value="Jelly Rolls"/>
    <property type="match status" value="1"/>
</dbReference>
<keyword evidence="5 8" id="KW-0472">Membrane</keyword>
<dbReference type="FunFam" id="1.20.1720.10:FF:000012">
    <property type="entry name" value="MFS toxin efflux pump (AflT)"/>
    <property type="match status" value="1"/>
</dbReference>
<dbReference type="Pfam" id="PF07883">
    <property type="entry name" value="Cupin_2"/>
    <property type="match status" value="1"/>
</dbReference>
<dbReference type="InterPro" id="IPR011701">
    <property type="entry name" value="MFS"/>
</dbReference>
<feature type="transmembrane region" description="Helical" evidence="8">
    <location>
        <begin position="389"/>
        <end position="408"/>
    </location>
</feature>
<dbReference type="GO" id="GO:0022857">
    <property type="term" value="F:transmembrane transporter activity"/>
    <property type="evidence" value="ECO:0007669"/>
    <property type="project" value="InterPro"/>
</dbReference>
<dbReference type="Gene3D" id="2.20.70.150">
    <property type="match status" value="1"/>
</dbReference>
<feature type="transmembrane region" description="Helical" evidence="8">
    <location>
        <begin position="154"/>
        <end position="179"/>
    </location>
</feature>
<evidence type="ECO:0000256" key="1">
    <source>
        <dbReference type="ARBA" id="ARBA00004141"/>
    </source>
</evidence>
<dbReference type="OrthoDB" id="10021397at2759"/>
<evidence type="ECO:0000259" key="9">
    <source>
        <dbReference type="PROSITE" id="PS50850"/>
    </source>
</evidence>
<keyword evidence="4 8" id="KW-1133">Transmembrane helix</keyword>
<keyword evidence="3 8" id="KW-0812">Transmembrane</keyword>
<evidence type="ECO:0000256" key="6">
    <source>
        <dbReference type="ARBA" id="ARBA00023180"/>
    </source>
</evidence>